<organism evidence="3 4">
    <name type="scientific">Favolaschia claudopus</name>
    <dbReference type="NCBI Taxonomy" id="2862362"/>
    <lineage>
        <taxon>Eukaryota</taxon>
        <taxon>Fungi</taxon>
        <taxon>Dikarya</taxon>
        <taxon>Basidiomycota</taxon>
        <taxon>Agaricomycotina</taxon>
        <taxon>Agaricomycetes</taxon>
        <taxon>Agaricomycetidae</taxon>
        <taxon>Agaricales</taxon>
        <taxon>Marasmiineae</taxon>
        <taxon>Mycenaceae</taxon>
        <taxon>Favolaschia</taxon>
    </lineage>
</organism>
<evidence type="ECO:0000256" key="2">
    <source>
        <dbReference type="SAM" id="SignalP"/>
    </source>
</evidence>
<feature type="signal peptide" evidence="2">
    <location>
        <begin position="1"/>
        <end position="22"/>
    </location>
</feature>
<keyword evidence="2" id="KW-0732">Signal</keyword>
<reference evidence="3 4" key="1">
    <citation type="journal article" date="2024" name="J Genomics">
        <title>Draft genome sequencing and assembly of Favolaschia claudopus CIRM-BRFM 2984 isolated from oak limbs.</title>
        <authorList>
            <person name="Navarro D."/>
            <person name="Drula E."/>
            <person name="Chaduli D."/>
            <person name="Cazenave R."/>
            <person name="Ahrendt S."/>
            <person name="Wang J."/>
            <person name="Lipzen A."/>
            <person name="Daum C."/>
            <person name="Barry K."/>
            <person name="Grigoriev I.V."/>
            <person name="Favel A."/>
            <person name="Rosso M.N."/>
            <person name="Martin F."/>
        </authorList>
    </citation>
    <scope>NUCLEOTIDE SEQUENCE [LARGE SCALE GENOMIC DNA]</scope>
    <source>
        <strain evidence="3 4">CIRM-BRFM 2984</strain>
    </source>
</reference>
<protein>
    <submittedName>
        <fullName evidence="3">Uncharacterized protein</fullName>
    </submittedName>
</protein>
<dbReference type="SUPFAM" id="SSF51735">
    <property type="entry name" value="NAD(P)-binding Rossmann-fold domains"/>
    <property type="match status" value="1"/>
</dbReference>
<dbReference type="Pfam" id="PF00106">
    <property type="entry name" value="adh_short"/>
    <property type="match status" value="1"/>
</dbReference>
<evidence type="ECO:0000313" key="3">
    <source>
        <dbReference type="EMBL" id="KAK7042791.1"/>
    </source>
</evidence>
<sequence>MGHTLSSLRFLLFRALPDHLFATLPTPNPSTQLSNCTYLITGSNTGIGYAAAVHLARLAPARIVLAVRDLPKGEAAKTRLVEETGFTGRVDVWELDMSDFTSVVRFAARVKDGV</sequence>
<evidence type="ECO:0000256" key="1">
    <source>
        <dbReference type="ARBA" id="ARBA00023002"/>
    </source>
</evidence>
<dbReference type="PANTHER" id="PTHR43157:SF31">
    <property type="entry name" value="PHOSPHATIDYLINOSITOL-GLYCAN BIOSYNTHESIS CLASS F PROTEIN"/>
    <property type="match status" value="1"/>
</dbReference>
<dbReference type="GO" id="GO:0016491">
    <property type="term" value="F:oxidoreductase activity"/>
    <property type="evidence" value="ECO:0007669"/>
    <property type="project" value="UniProtKB-KW"/>
</dbReference>
<proteinExistence type="predicted"/>
<comment type="caution">
    <text evidence="3">The sequence shown here is derived from an EMBL/GenBank/DDBJ whole genome shotgun (WGS) entry which is preliminary data.</text>
</comment>
<dbReference type="PANTHER" id="PTHR43157">
    <property type="entry name" value="PHOSPHATIDYLINOSITOL-GLYCAN BIOSYNTHESIS CLASS F PROTEIN-RELATED"/>
    <property type="match status" value="1"/>
</dbReference>
<dbReference type="Gene3D" id="3.40.50.720">
    <property type="entry name" value="NAD(P)-binding Rossmann-like Domain"/>
    <property type="match status" value="1"/>
</dbReference>
<gene>
    <name evidence="3" type="ORF">R3P38DRAFT_2892233</name>
</gene>
<dbReference type="EMBL" id="JAWWNJ010000013">
    <property type="protein sequence ID" value="KAK7042791.1"/>
    <property type="molecule type" value="Genomic_DNA"/>
</dbReference>
<dbReference type="InterPro" id="IPR036291">
    <property type="entry name" value="NAD(P)-bd_dom_sf"/>
</dbReference>
<keyword evidence="4" id="KW-1185">Reference proteome</keyword>
<accession>A0AAW0CWD3</accession>
<feature type="chain" id="PRO_5043889154" evidence="2">
    <location>
        <begin position="23"/>
        <end position="114"/>
    </location>
</feature>
<name>A0AAW0CWD3_9AGAR</name>
<dbReference type="InterPro" id="IPR002347">
    <property type="entry name" value="SDR_fam"/>
</dbReference>
<evidence type="ECO:0000313" key="4">
    <source>
        <dbReference type="Proteomes" id="UP001362999"/>
    </source>
</evidence>
<dbReference type="AlphaFoldDB" id="A0AAW0CWD3"/>
<keyword evidence="1" id="KW-0560">Oxidoreductase</keyword>
<dbReference type="Proteomes" id="UP001362999">
    <property type="component" value="Unassembled WGS sequence"/>
</dbReference>